<keyword evidence="1" id="KW-0812">Transmembrane</keyword>
<accession>A0A9X3ZJ47</accession>
<feature type="transmembrane region" description="Helical" evidence="1">
    <location>
        <begin position="35"/>
        <end position="55"/>
    </location>
</feature>
<keyword evidence="1" id="KW-0472">Membrane</keyword>
<feature type="domain" description="Fatty acid desaturase" evidence="2">
    <location>
        <begin position="39"/>
        <end position="282"/>
    </location>
</feature>
<feature type="transmembrane region" description="Helical" evidence="1">
    <location>
        <begin position="12"/>
        <end position="29"/>
    </location>
</feature>
<dbReference type="PANTHER" id="PTHR19353">
    <property type="entry name" value="FATTY ACID DESATURASE 2"/>
    <property type="match status" value="1"/>
</dbReference>
<gene>
    <name evidence="3" type="ORF">OQ273_17945</name>
</gene>
<dbReference type="InterPro" id="IPR005804">
    <property type="entry name" value="FA_desaturase_dom"/>
</dbReference>
<keyword evidence="4" id="KW-1185">Reference proteome</keyword>
<reference evidence="3" key="1">
    <citation type="submission" date="2022-11" db="EMBL/GenBank/DDBJ databases">
        <title>Draft genome sequence of Hoeflea poritis E7-10 and Hoeflea prorocentri PM5-8, separated from scleractinian coral Porites lutea and marine dinoflagellate.</title>
        <authorList>
            <person name="Zhang G."/>
            <person name="Wei Q."/>
            <person name="Cai L."/>
        </authorList>
    </citation>
    <scope>NUCLEOTIDE SEQUENCE</scope>
    <source>
        <strain evidence="3">PM5-8</strain>
    </source>
</reference>
<comment type="caution">
    <text evidence="3">The sequence shown here is derived from an EMBL/GenBank/DDBJ whole genome shotgun (WGS) entry which is preliminary data.</text>
</comment>
<name>A0A9X3ZJ47_9HYPH</name>
<dbReference type="AlphaFoldDB" id="A0A9X3ZJ47"/>
<dbReference type="GO" id="GO:0016020">
    <property type="term" value="C:membrane"/>
    <property type="evidence" value="ECO:0007669"/>
    <property type="project" value="TreeGrafter"/>
</dbReference>
<protein>
    <submittedName>
        <fullName evidence="3">Fatty acid desaturase</fullName>
    </submittedName>
</protein>
<feature type="transmembrane region" description="Helical" evidence="1">
    <location>
        <begin position="172"/>
        <end position="189"/>
    </location>
</feature>
<dbReference type="Proteomes" id="UP001151234">
    <property type="component" value="Unassembled WGS sequence"/>
</dbReference>
<dbReference type="GO" id="GO:0016717">
    <property type="term" value="F:oxidoreductase activity, acting on paired donors, with oxidation of a pair of donors resulting in the reduction of molecular oxygen to two molecules of water"/>
    <property type="evidence" value="ECO:0007669"/>
    <property type="project" value="TreeGrafter"/>
</dbReference>
<evidence type="ECO:0000313" key="4">
    <source>
        <dbReference type="Proteomes" id="UP001151234"/>
    </source>
</evidence>
<evidence type="ECO:0000259" key="2">
    <source>
        <dbReference type="Pfam" id="PF00487"/>
    </source>
</evidence>
<dbReference type="GO" id="GO:0006629">
    <property type="term" value="P:lipid metabolic process"/>
    <property type="evidence" value="ECO:0007669"/>
    <property type="project" value="InterPro"/>
</dbReference>
<organism evidence="3 4">
    <name type="scientific">Hoeflea prorocentri</name>
    <dbReference type="NCBI Taxonomy" id="1922333"/>
    <lineage>
        <taxon>Bacteria</taxon>
        <taxon>Pseudomonadati</taxon>
        <taxon>Pseudomonadota</taxon>
        <taxon>Alphaproteobacteria</taxon>
        <taxon>Hyphomicrobiales</taxon>
        <taxon>Rhizobiaceae</taxon>
        <taxon>Hoeflea</taxon>
    </lineage>
</organism>
<proteinExistence type="predicted"/>
<dbReference type="Pfam" id="PF00487">
    <property type="entry name" value="FA_desaturase"/>
    <property type="match status" value="1"/>
</dbReference>
<dbReference type="InterPro" id="IPR012171">
    <property type="entry name" value="Fatty_acid_desaturase"/>
</dbReference>
<evidence type="ECO:0000313" key="3">
    <source>
        <dbReference type="EMBL" id="MDA5400463.1"/>
    </source>
</evidence>
<feature type="transmembrane region" description="Helical" evidence="1">
    <location>
        <begin position="195"/>
        <end position="214"/>
    </location>
</feature>
<dbReference type="EMBL" id="JAPJZI010000001">
    <property type="protein sequence ID" value="MDA5400463.1"/>
    <property type="molecule type" value="Genomic_DNA"/>
</dbReference>
<feature type="transmembrane region" description="Helical" evidence="1">
    <location>
        <begin position="134"/>
        <end position="152"/>
    </location>
</feature>
<keyword evidence="1" id="KW-1133">Transmembrane helix</keyword>
<dbReference type="PANTHER" id="PTHR19353:SF73">
    <property type="entry name" value="FATTY ACID DESATURASE"/>
    <property type="match status" value="1"/>
</dbReference>
<sequence length="320" mass="36860">MQYRQPDTLRAIAEIAVSLVPFVALWVLMWSLIEINYLLVLVIAVPAAGLLVRIFMIQHDCGHGSYFRYKKANDWVGRIAGVLTFTPYSMWRRVHALHHANSGNLDKRGFGDVHTLTVDEYRSKTLWGRLTYRLYRNPLVMFGIGPAFLFLFQHRLPVGMMRAGWQPWISSMGTNLSILVFCGVLVWLVGLKTFVLIHGPIVLIAASVGVWLFFVQHQFEDTVWDNDDDWNWHHAALHGSSHYDLPRVLHWFTANIGLHHVHHLCSRIPFYSLQRVLRDHPELRDVSTVTLAESLACVRLVLWDSAQRRLVTFREANSTS</sequence>
<dbReference type="CDD" id="cd03507">
    <property type="entry name" value="Delta12-FADS-like"/>
    <property type="match status" value="1"/>
</dbReference>
<evidence type="ECO:0000256" key="1">
    <source>
        <dbReference type="SAM" id="Phobius"/>
    </source>
</evidence>